<comment type="subunit">
    <text evidence="4 12">The basal body constitutes a major portion of the flagellar organelle and consists of four rings (L,P,S, and M) mounted on a central rod.</text>
</comment>
<organism evidence="13 14">
    <name type="scientific">Leclercia adecarboxylata</name>
    <dbReference type="NCBI Taxonomy" id="83655"/>
    <lineage>
        <taxon>Bacteria</taxon>
        <taxon>Pseudomonadati</taxon>
        <taxon>Pseudomonadota</taxon>
        <taxon>Gammaproteobacteria</taxon>
        <taxon>Enterobacterales</taxon>
        <taxon>Enterobacteriaceae</taxon>
        <taxon>Leclercia</taxon>
    </lineage>
</organism>
<keyword evidence="7 12" id="KW-0472">Membrane</keyword>
<dbReference type="GO" id="GO:0071973">
    <property type="term" value="P:bacterial-type flagellum-dependent cell motility"/>
    <property type="evidence" value="ECO:0007669"/>
    <property type="project" value="InterPro"/>
</dbReference>
<evidence type="ECO:0000256" key="12">
    <source>
        <dbReference type="HAMAP-Rule" id="MF_00415"/>
    </source>
</evidence>
<dbReference type="GO" id="GO:0009427">
    <property type="term" value="C:bacterial-type flagellum basal body, distal rod, L ring"/>
    <property type="evidence" value="ECO:0007669"/>
    <property type="project" value="InterPro"/>
</dbReference>
<comment type="subcellular location">
    <subcellularLocation>
        <location evidence="12">Cell outer membrane</location>
        <topology evidence="12">Lipid-anchor</topology>
    </subcellularLocation>
    <subcellularLocation>
        <location evidence="12">Bacterial flagellum basal body</location>
    </subcellularLocation>
    <subcellularLocation>
        <location evidence="2">Membrane</location>
        <topology evidence="2">Lipid-anchor</topology>
    </subcellularLocation>
</comment>
<dbReference type="Pfam" id="PF02107">
    <property type="entry name" value="FlgH"/>
    <property type="match status" value="1"/>
</dbReference>
<name>A0A4U9HSI2_9ENTR</name>
<accession>A0A4U9HSI2</accession>
<evidence type="ECO:0000313" key="14">
    <source>
        <dbReference type="Proteomes" id="UP000310719"/>
    </source>
</evidence>
<dbReference type="STRING" id="83655.APT61_14060"/>
<keyword evidence="9 12" id="KW-0975">Bacterial flagellum</keyword>
<evidence type="ECO:0000256" key="3">
    <source>
        <dbReference type="ARBA" id="ARBA00006929"/>
    </source>
</evidence>
<reference evidence="13 14" key="1">
    <citation type="submission" date="2019-05" db="EMBL/GenBank/DDBJ databases">
        <authorList>
            <consortium name="Pathogen Informatics"/>
        </authorList>
    </citation>
    <scope>NUCLEOTIDE SEQUENCE [LARGE SCALE GENOMIC DNA]</scope>
    <source>
        <strain evidence="13 14">NCTC13032</strain>
    </source>
</reference>
<keyword evidence="10 12" id="KW-0449">Lipoprotein</keyword>
<protein>
    <recommendedName>
        <fullName evidence="5 12">Flagellar L-ring protein</fullName>
    </recommendedName>
    <alternativeName>
        <fullName evidence="11 12">Basal body L-ring protein</fullName>
    </alternativeName>
</protein>
<evidence type="ECO:0000256" key="7">
    <source>
        <dbReference type="ARBA" id="ARBA00023136"/>
    </source>
</evidence>
<dbReference type="PANTHER" id="PTHR34933:SF3">
    <property type="entry name" value="FLAGELLAR L-RING PROTEIN"/>
    <property type="match status" value="1"/>
</dbReference>
<evidence type="ECO:0000256" key="8">
    <source>
        <dbReference type="ARBA" id="ARBA00023139"/>
    </source>
</evidence>
<evidence type="ECO:0000256" key="4">
    <source>
        <dbReference type="ARBA" id="ARBA00011439"/>
    </source>
</evidence>
<dbReference type="InterPro" id="IPR000527">
    <property type="entry name" value="Flag_Lring"/>
</dbReference>
<evidence type="ECO:0000256" key="6">
    <source>
        <dbReference type="ARBA" id="ARBA00022729"/>
    </source>
</evidence>
<dbReference type="Proteomes" id="UP000310719">
    <property type="component" value="Chromosome"/>
</dbReference>
<dbReference type="EMBL" id="LR590464">
    <property type="protein sequence ID" value="VTP66586.1"/>
    <property type="molecule type" value="Genomic_DNA"/>
</dbReference>
<gene>
    <name evidence="12 13" type="primary">flgH</name>
    <name evidence="13" type="ORF">NCTC13032_02607</name>
</gene>
<dbReference type="AlphaFoldDB" id="A0A4U9HSI2"/>
<dbReference type="PRINTS" id="PR01008">
    <property type="entry name" value="FLGLRINGFLGH"/>
</dbReference>
<comment type="similarity">
    <text evidence="3 12">Belongs to the FlgH family.</text>
</comment>
<evidence type="ECO:0000313" key="13">
    <source>
        <dbReference type="EMBL" id="VTP66586.1"/>
    </source>
</evidence>
<dbReference type="PROSITE" id="PS51257">
    <property type="entry name" value="PROKAR_LIPOPROTEIN"/>
    <property type="match status" value="1"/>
</dbReference>
<dbReference type="PANTHER" id="PTHR34933">
    <property type="entry name" value="FLAGELLAR L-RING PROTEIN"/>
    <property type="match status" value="1"/>
</dbReference>
<evidence type="ECO:0000256" key="1">
    <source>
        <dbReference type="ARBA" id="ARBA00002591"/>
    </source>
</evidence>
<evidence type="ECO:0000256" key="5">
    <source>
        <dbReference type="ARBA" id="ARBA00016940"/>
    </source>
</evidence>
<evidence type="ECO:0000256" key="9">
    <source>
        <dbReference type="ARBA" id="ARBA00023143"/>
    </source>
</evidence>
<keyword evidence="12" id="KW-0998">Cell outer membrane</keyword>
<proteinExistence type="inferred from homology"/>
<evidence type="ECO:0000256" key="2">
    <source>
        <dbReference type="ARBA" id="ARBA00004635"/>
    </source>
</evidence>
<dbReference type="GO" id="GO:0009279">
    <property type="term" value="C:cell outer membrane"/>
    <property type="evidence" value="ECO:0007669"/>
    <property type="project" value="UniProtKB-SubCell"/>
</dbReference>
<keyword evidence="6 12" id="KW-0732">Signal</keyword>
<evidence type="ECO:0000256" key="10">
    <source>
        <dbReference type="ARBA" id="ARBA00023288"/>
    </source>
</evidence>
<evidence type="ECO:0000256" key="11">
    <source>
        <dbReference type="ARBA" id="ARBA00032876"/>
    </source>
</evidence>
<keyword evidence="8" id="KW-0564">Palmitate</keyword>
<comment type="function">
    <text evidence="1 12">Assembles around the rod to form the L-ring and probably protects the motor/basal body from shearing forces during rotation.</text>
</comment>
<sequence>MQKLAAIRYPIVTLLAVTLTGCAWIPSQPLVQGATSAQPVPGPMPVANGSIFQTAQPINYGYQPMFEDRRPRNIGDTLTIQLQENVSASKSSSANASRDGKTNFGFDTVPRYLEGLFGNARADVETSGGNSFNGKGGANASNTFSGTLTVTVDQVLANGNLHVVGEKQIAINQGTEFIRFSGVVNPRTISGSNTVPSTQVADARIEYVGNGYINEAQNMAGCSVSSLIYRRCKRGDLCLNPSSGSCWCWWQLLPRPTVSAISQVFRVCGKTH</sequence>
<dbReference type="HAMAP" id="MF_00415">
    <property type="entry name" value="FlgH"/>
    <property type="match status" value="1"/>
</dbReference>
<dbReference type="GO" id="GO:0003774">
    <property type="term" value="F:cytoskeletal motor activity"/>
    <property type="evidence" value="ECO:0007669"/>
    <property type="project" value="InterPro"/>
</dbReference>